<dbReference type="Gene3D" id="3.10.450.50">
    <property type="match status" value="1"/>
</dbReference>
<protein>
    <submittedName>
        <fullName evidence="2">DUF4440 domain-containing protein</fullName>
    </submittedName>
</protein>
<dbReference type="InterPro" id="IPR032710">
    <property type="entry name" value="NTF2-like_dom_sf"/>
</dbReference>
<dbReference type="AlphaFoldDB" id="A0A8T4H690"/>
<keyword evidence="1" id="KW-0732">Signal</keyword>
<dbReference type="RefSeq" id="WP_353545842.1">
    <property type="nucleotide sequence ID" value="NZ_JAGKSB010000002.1"/>
</dbReference>
<dbReference type="EMBL" id="JAGKSB010000002">
    <property type="protein sequence ID" value="MBP3942359.1"/>
    <property type="molecule type" value="Genomic_DNA"/>
</dbReference>
<accession>A0A8T4H690</accession>
<sequence>MNIINKLSVAILLSISSSALFAQLPEKVGSLIHADKSAANLSASETPHKALSSIIDKTSVFYIPSEVNAFNYLDNRPNIADVMTWEPTLALVARSQNWGLTTGPMEFQKIGAKKRYGEYLTIWKRNKKGLWTIDLRAEVEHFQPTKATELSYKEPDNSWFMKQRSKVRLEQREEVVLESDKVLSTILRADNEAGYREFLKEDARLLFPWQEPVIGKKNIMAALKKQRVQLETTPLKVGRAYSGEYAYSMGTANVAIKDKTFKYNYIRVWELQDDFQWKVIVEMLFER</sequence>
<keyword evidence="3" id="KW-1185">Reference proteome</keyword>
<feature type="chain" id="PRO_5035905683" evidence="1">
    <location>
        <begin position="23"/>
        <end position="287"/>
    </location>
</feature>
<evidence type="ECO:0000313" key="3">
    <source>
        <dbReference type="Proteomes" id="UP000679691"/>
    </source>
</evidence>
<feature type="signal peptide" evidence="1">
    <location>
        <begin position="1"/>
        <end position="22"/>
    </location>
</feature>
<evidence type="ECO:0000256" key="1">
    <source>
        <dbReference type="SAM" id="SignalP"/>
    </source>
</evidence>
<dbReference type="Proteomes" id="UP000679691">
    <property type="component" value="Unassembled WGS sequence"/>
</dbReference>
<name>A0A8T4H690_9SPHI</name>
<organism evidence="2 3">
    <name type="scientific">Rhinopithecimicrobium faecis</name>
    <dbReference type="NCBI Taxonomy" id="2820698"/>
    <lineage>
        <taxon>Bacteria</taxon>
        <taxon>Pseudomonadati</taxon>
        <taxon>Bacteroidota</taxon>
        <taxon>Sphingobacteriia</taxon>
        <taxon>Sphingobacteriales</taxon>
        <taxon>Sphingobacteriaceae</taxon>
        <taxon>Rhinopithecimicrobium</taxon>
    </lineage>
</organism>
<evidence type="ECO:0000313" key="2">
    <source>
        <dbReference type="EMBL" id="MBP3942359.1"/>
    </source>
</evidence>
<gene>
    <name evidence="2" type="ORF">J5U18_02055</name>
</gene>
<dbReference type="SUPFAM" id="SSF54427">
    <property type="entry name" value="NTF2-like"/>
    <property type="match status" value="1"/>
</dbReference>
<reference evidence="2" key="1">
    <citation type="submission" date="2021-03" db="EMBL/GenBank/DDBJ databases">
        <authorList>
            <person name="Lu T."/>
            <person name="Wang Q."/>
            <person name="Han X."/>
        </authorList>
    </citation>
    <scope>NUCLEOTIDE SEQUENCE</scope>
    <source>
        <strain evidence="2">WQ 2009</strain>
    </source>
</reference>
<comment type="caution">
    <text evidence="2">The sequence shown here is derived from an EMBL/GenBank/DDBJ whole genome shotgun (WGS) entry which is preliminary data.</text>
</comment>
<proteinExistence type="predicted"/>